<protein>
    <submittedName>
        <fullName evidence="2">DUF3027 domain-containing protein</fullName>
    </submittedName>
</protein>
<dbReference type="Pfam" id="PF11228">
    <property type="entry name" value="DUF3027"/>
    <property type="match status" value="1"/>
</dbReference>
<organism evidence="2 3">
    <name type="scientific">Trueperella pyogenes</name>
    <dbReference type="NCBI Taxonomy" id="1661"/>
    <lineage>
        <taxon>Bacteria</taxon>
        <taxon>Bacillati</taxon>
        <taxon>Actinomycetota</taxon>
        <taxon>Actinomycetes</taxon>
        <taxon>Actinomycetales</taxon>
        <taxon>Actinomycetaceae</taxon>
        <taxon>Trueperella</taxon>
    </lineage>
</organism>
<evidence type="ECO:0000313" key="3">
    <source>
        <dbReference type="Proteomes" id="UP000275951"/>
    </source>
</evidence>
<dbReference type="InterPro" id="IPR021391">
    <property type="entry name" value="DUF3027"/>
</dbReference>
<dbReference type="Proteomes" id="UP000275951">
    <property type="component" value="Chromosome"/>
</dbReference>
<evidence type="ECO:0000256" key="1">
    <source>
        <dbReference type="SAM" id="MobiDB-lite"/>
    </source>
</evidence>
<feature type="compositionally biased region" description="Acidic residues" evidence="1">
    <location>
        <begin position="252"/>
        <end position="263"/>
    </location>
</feature>
<sequence>MMSNRINPSQNVTREKTLALAVDQARRALFDVTHQSNIGEHAGVVQEGERVVTHAFVCLLPGYRGWFWTVTLSRVPRGRKGTVDEVSLRPGPDALLAPEWVPWADRLRPGDVSGTDRLPYNPDDANLQANEPLLAQGFEATGVDADEVAQFELGLGRARVLSNHGRREAFQRWYHSDAGPDNQATRSAKAACATCGYLLHMGGSARQLFGACANEWSAFDGRIVSLDHGCGAHSETDTPTPEKMWDPSDPVLNDDDLDIVPNS</sequence>
<name>A0A3S9QLM0_9ACTO</name>
<evidence type="ECO:0000313" key="2">
    <source>
        <dbReference type="EMBL" id="AZR06851.1"/>
    </source>
</evidence>
<feature type="region of interest" description="Disordered" evidence="1">
    <location>
        <begin position="231"/>
        <end position="263"/>
    </location>
</feature>
<dbReference type="EMBL" id="CP033905">
    <property type="protein sequence ID" value="AZR06851.1"/>
    <property type="molecule type" value="Genomic_DNA"/>
</dbReference>
<proteinExistence type="predicted"/>
<reference evidence="2 3" key="1">
    <citation type="submission" date="2018-11" db="EMBL/GenBank/DDBJ databases">
        <title>Multidrug-resistant genes are associated with an 42-kb island TGI1 carrying a complex class 1 integron in a Trueperella pyogenes.</title>
        <authorList>
            <person name="Dong W."/>
        </authorList>
    </citation>
    <scope>NUCLEOTIDE SEQUENCE [LARGE SCALE GENOMIC DNA]</scope>
    <source>
        <strain evidence="2 3">TP4</strain>
    </source>
</reference>
<dbReference type="AlphaFoldDB" id="A0A3S9QLM0"/>
<accession>A0A3S9QLM0</accession>
<gene>
    <name evidence="2" type="ORF">EBQ10_05775</name>
</gene>